<accession>A0A5C4SSW8</accession>
<keyword evidence="2" id="KW-1185">Reference proteome</keyword>
<evidence type="ECO:0000313" key="1">
    <source>
        <dbReference type="EMBL" id="TNJ47238.1"/>
    </source>
</evidence>
<gene>
    <name evidence="1" type="ORF">FGF67_01585</name>
</gene>
<name>A0A5C4SSW8_9FLAO</name>
<dbReference type="AlphaFoldDB" id="A0A5C4SSW8"/>
<evidence type="ECO:0000313" key="2">
    <source>
        <dbReference type="Proteomes" id="UP000308713"/>
    </source>
</evidence>
<organism evidence="1 2">
    <name type="scientific">Allotamlana fucoidanivorans</name>
    <dbReference type="NCBI Taxonomy" id="2583814"/>
    <lineage>
        <taxon>Bacteria</taxon>
        <taxon>Pseudomonadati</taxon>
        <taxon>Bacteroidota</taxon>
        <taxon>Flavobacteriia</taxon>
        <taxon>Flavobacteriales</taxon>
        <taxon>Flavobacteriaceae</taxon>
        <taxon>Allotamlana</taxon>
    </lineage>
</organism>
<comment type="caution">
    <text evidence="1">The sequence shown here is derived from an EMBL/GenBank/DDBJ whole genome shotgun (WGS) entry which is preliminary data.</text>
</comment>
<reference evidence="1 2" key="1">
    <citation type="submission" date="2019-05" db="EMBL/GenBank/DDBJ databases">
        <title>Tamlana fucoidanivorans sp. nov., isolated from the surface of algae collected from Fujian province in China.</title>
        <authorList>
            <person name="Li J."/>
        </authorList>
    </citation>
    <scope>NUCLEOTIDE SEQUENCE [LARGE SCALE GENOMIC DNA]</scope>
    <source>
        <strain evidence="1 2">CW2-9</strain>
    </source>
</reference>
<protein>
    <submittedName>
        <fullName evidence="1">DUF4421 domain-containing protein</fullName>
    </submittedName>
</protein>
<dbReference type="EMBL" id="VDCS01000001">
    <property type="protein sequence ID" value="TNJ47238.1"/>
    <property type="molecule type" value="Genomic_DNA"/>
</dbReference>
<dbReference type="Pfam" id="PF14391">
    <property type="entry name" value="DUF4421"/>
    <property type="match status" value="1"/>
</dbReference>
<dbReference type="InterPro" id="IPR025535">
    <property type="entry name" value="DUF4421"/>
</dbReference>
<sequence length="317" mass="36247">MGIKKLLYTYIICCTLPTLAQDSIAKSEYITGFPDKISARLSLVNTANIFFFADNDGEEYELRPNERDYLGASLLFRSVELAFGFSPKFLNTNKDNADSELFNLNFRMFYRQWMQTIDFYYQKGFSFSDNNFSSFYFPEIETLKLGGATSYIFNKKFSFRAIGYQNEKQNKSAGSFIPKLSLYYTKFFVNTDNLSERATSFDIAISPSYYYNFVLSNKLLFSAGASFGMGLSHSENVGAENINTILYELTGRVVLSYNSDSFFSGINTNISVLEKSIGNTNRQGDAISFIELYIGYRFKAPKKFMKWADDVNDFIGF</sequence>
<proteinExistence type="predicted"/>
<dbReference type="Proteomes" id="UP000308713">
    <property type="component" value="Unassembled WGS sequence"/>
</dbReference>